<accession>Q4WZQ0</accession>
<sequence>MPPKSVRRGAAAAAGRGGGGGGGGGGGEGTAPRQTTSEAASNTPTGSAASTPQPSTAVGTPSTRAPVQRLQTLKKRTPSGSIGPPARTPAATTPGNGEPTKPILKYKPRAVGRRSKEERDAIEKLEAERNRERLAEVAAMRRGRGNLQRGRGGPGRGRGGPLGGGRRGRGGRFEPDSRASSMSRSRSVIDIASGSASRHVSSDESDTETILPIDQIEVDSDEELDDVADSKKGKLPLRYANREKGLRPVRVERREHEERVVSVNMESSTSKPAEAETKAEDEVEEVGAKKTRPEDDSLFVRDDDVIEPQVKEEPIDDDHPMIDVVPHVGEATHDDGFLPAQKVKVRRRLTPKTPEPEPAPAPAPPSKPAVAKDPRSLLRTKEDIEEYERHAKDLEAILELLSVEPKESRAERSEPAEAAEVSTEAPETAVSDKEKEDKAEDAEEDETKDKLAGQLFLMQFPPMTPNLIVPGTGGSTEEAATEETQAVPGATRSGEAAVKLESGELEILDGADRTTSKQPSKILTAADWQLRAGRVGKLNVHKSGRVTMDWGGISFELDRATSVDFLQEALIVSAPEEGIPEEENRVWAMGQLSGKFTVTPDWEKML</sequence>
<dbReference type="RefSeq" id="XP_755953.1">
    <property type="nucleotide sequence ID" value="XM_750860.1"/>
</dbReference>
<dbReference type="eggNOG" id="KOG3122">
    <property type="taxonomic scope" value="Eukaryota"/>
</dbReference>
<feature type="compositionally biased region" description="Basic and acidic residues" evidence="5">
    <location>
        <begin position="404"/>
        <end position="415"/>
    </location>
</feature>
<feature type="compositionally biased region" description="Gly residues" evidence="5">
    <location>
        <begin position="150"/>
        <end position="165"/>
    </location>
</feature>
<evidence type="ECO:0000256" key="3">
    <source>
        <dbReference type="ARBA" id="ARBA00023163"/>
    </source>
</evidence>
<dbReference type="OrthoDB" id="5836119at2759"/>
<gene>
    <name evidence="6" type="ORF">AFUA_2G16170</name>
</gene>
<evidence type="ECO:0000256" key="2">
    <source>
        <dbReference type="ARBA" id="ARBA00022478"/>
    </source>
</evidence>
<dbReference type="GO" id="GO:0042797">
    <property type="term" value="P:tRNA transcription by RNA polymerase III"/>
    <property type="evidence" value="ECO:0000318"/>
    <property type="project" value="GO_Central"/>
</dbReference>
<dbReference type="HOGENOM" id="CLU_024330_0_0_1"/>
<dbReference type="InParanoid" id="Q4WZQ0"/>
<feature type="compositionally biased region" description="Low complexity" evidence="5">
    <location>
        <begin position="84"/>
        <end position="94"/>
    </location>
</feature>
<keyword evidence="3" id="KW-0804">Transcription</keyword>
<dbReference type="Proteomes" id="UP000002530">
    <property type="component" value="Unassembled WGS sequence"/>
</dbReference>
<feature type="compositionally biased region" description="Basic and acidic residues" evidence="5">
    <location>
        <begin position="273"/>
        <end position="321"/>
    </location>
</feature>
<dbReference type="STRING" id="330879.Q4WZQ0"/>
<name>Q4WZQ0_ASPFU</name>
<feature type="compositionally biased region" description="Acidic residues" evidence="5">
    <location>
        <begin position="216"/>
        <end position="227"/>
    </location>
</feature>
<dbReference type="GeneID" id="3512777"/>
<dbReference type="PANTHER" id="PTHR13408:SF0">
    <property type="entry name" value="DNA-DIRECTED RNA POLYMERASE III SUBUNIT RPC4"/>
    <property type="match status" value="1"/>
</dbReference>
<keyword evidence="4" id="KW-0539">Nucleus</keyword>
<evidence type="ECO:0000313" key="7">
    <source>
        <dbReference type="Proteomes" id="UP000002530"/>
    </source>
</evidence>
<feature type="compositionally biased region" description="Basic residues" evidence="5">
    <location>
        <begin position="104"/>
        <end position="113"/>
    </location>
</feature>
<feature type="compositionally biased region" description="Basic and acidic residues" evidence="5">
    <location>
        <begin position="370"/>
        <end position="384"/>
    </location>
</feature>
<keyword evidence="7" id="KW-1185">Reference proteome</keyword>
<feature type="compositionally biased region" description="Gly residues" evidence="5">
    <location>
        <begin position="15"/>
        <end position="29"/>
    </location>
</feature>
<feature type="region of interest" description="Disordered" evidence="5">
    <location>
        <begin position="466"/>
        <end position="498"/>
    </location>
</feature>
<organism evidence="6 7">
    <name type="scientific">Aspergillus fumigatus (strain ATCC MYA-4609 / CBS 101355 / FGSC A1100 / Af293)</name>
    <name type="common">Neosartorya fumigata</name>
    <dbReference type="NCBI Taxonomy" id="330879"/>
    <lineage>
        <taxon>Eukaryota</taxon>
        <taxon>Fungi</taxon>
        <taxon>Dikarya</taxon>
        <taxon>Ascomycota</taxon>
        <taxon>Pezizomycotina</taxon>
        <taxon>Eurotiomycetes</taxon>
        <taxon>Eurotiomycetidae</taxon>
        <taxon>Eurotiales</taxon>
        <taxon>Aspergillaceae</taxon>
        <taxon>Aspergillus</taxon>
        <taxon>Aspergillus subgen. Fumigati</taxon>
    </lineage>
</organism>
<feature type="compositionally biased region" description="Low complexity" evidence="5">
    <location>
        <begin position="475"/>
        <end position="486"/>
    </location>
</feature>
<dbReference type="InterPro" id="IPR007811">
    <property type="entry name" value="RPC4"/>
</dbReference>
<proteinExistence type="predicted"/>
<dbReference type="EMBL" id="AAHF01000001">
    <property type="protein sequence ID" value="EAL93915.1"/>
    <property type="molecule type" value="Genomic_DNA"/>
</dbReference>
<evidence type="ECO:0000256" key="5">
    <source>
        <dbReference type="SAM" id="MobiDB-lite"/>
    </source>
</evidence>
<dbReference type="PANTHER" id="PTHR13408">
    <property type="entry name" value="DNA-DIRECTED RNA POLYMERASE III"/>
    <property type="match status" value="1"/>
</dbReference>
<reference evidence="6 7" key="1">
    <citation type="journal article" date="2005" name="Nature">
        <title>Genomic sequence of the pathogenic and allergenic filamentous fungus Aspergillus fumigatus.</title>
        <authorList>
            <person name="Nierman W.C."/>
            <person name="Pain A."/>
            <person name="Anderson M.J."/>
            <person name="Wortman J.R."/>
            <person name="Kim H.S."/>
            <person name="Arroyo J."/>
            <person name="Berriman M."/>
            <person name="Abe K."/>
            <person name="Archer D.B."/>
            <person name="Bermejo C."/>
            <person name="Bennett J."/>
            <person name="Bowyer P."/>
            <person name="Chen D."/>
            <person name="Collins M."/>
            <person name="Coulsen R."/>
            <person name="Davies R."/>
            <person name="Dyer P.S."/>
            <person name="Farman M."/>
            <person name="Fedorova N."/>
            <person name="Fedorova N."/>
            <person name="Feldblyum T.V."/>
            <person name="Fischer R."/>
            <person name="Fosker N."/>
            <person name="Fraser A."/>
            <person name="Garcia J.L."/>
            <person name="Garcia M.J."/>
            <person name="Goble A."/>
            <person name="Goldman G.H."/>
            <person name="Gomi K."/>
            <person name="Griffith-Jones S."/>
            <person name="Gwilliam R."/>
            <person name="Haas B."/>
            <person name="Haas H."/>
            <person name="Harris D."/>
            <person name="Horiuchi H."/>
            <person name="Huang J."/>
            <person name="Humphray S."/>
            <person name="Jimenez J."/>
            <person name="Keller N."/>
            <person name="Khouri H."/>
            <person name="Kitamoto K."/>
            <person name="Kobayashi T."/>
            <person name="Konzack S."/>
            <person name="Kulkarni R."/>
            <person name="Kumagai T."/>
            <person name="Lafon A."/>
            <person name="Latge J.P."/>
            <person name="Li W."/>
            <person name="Lord A."/>
            <person name="Lu C."/>
            <person name="Majoros W.H."/>
            <person name="May G.S."/>
            <person name="Miller B.L."/>
            <person name="Mohamoud Y."/>
            <person name="Molina M."/>
            <person name="Monod M."/>
            <person name="Mouyna I."/>
            <person name="Mulligan S."/>
            <person name="Murphy L."/>
            <person name="O'Neil S."/>
            <person name="Paulsen I."/>
            <person name="Penalva M.A."/>
            <person name="Pertea M."/>
            <person name="Price C."/>
            <person name="Pritchard B.L."/>
            <person name="Quail M.A."/>
            <person name="Rabbinowitsch E."/>
            <person name="Rawlins N."/>
            <person name="Rajandream M.A."/>
            <person name="Reichard U."/>
            <person name="Renauld H."/>
            <person name="Robson G.D."/>
            <person name="Rodriguez de Cordoba S."/>
            <person name="Rodriguez-Pena J.M."/>
            <person name="Ronning C.M."/>
            <person name="Rutter S."/>
            <person name="Salzberg S.L."/>
            <person name="Sanchez M."/>
            <person name="Sanchez-Ferrero J.C."/>
            <person name="Saunders D."/>
            <person name="Seeger K."/>
            <person name="Squares R."/>
            <person name="Squares S."/>
            <person name="Takeuchi M."/>
            <person name="Tekaia F."/>
            <person name="Turner G."/>
            <person name="Vazquez de Aldana C.R."/>
            <person name="Weidman J."/>
            <person name="White O."/>
            <person name="Woodward J."/>
            <person name="Yu J.H."/>
            <person name="Fraser C."/>
            <person name="Galagan J.E."/>
            <person name="Asai K."/>
            <person name="Machida M."/>
            <person name="Hall N."/>
            <person name="Barrell B."/>
            <person name="Denning D.W."/>
        </authorList>
    </citation>
    <scope>NUCLEOTIDE SEQUENCE [LARGE SCALE GENOMIC DNA]</scope>
    <source>
        <strain evidence="6 7">Af293</strain>
    </source>
</reference>
<evidence type="ECO:0000313" key="6">
    <source>
        <dbReference type="EMBL" id="EAL93915.1"/>
    </source>
</evidence>
<feature type="region of interest" description="Disordered" evidence="5">
    <location>
        <begin position="253"/>
        <end position="384"/>
    </location>
</feature>
<dbReference type="GO" id="GO:0003677">
    <property type="term" value="F:DNA binding"/>
    <property type="evidence" value="ECO:0007669"/>
    <property type="project" value="InterPro"/>
</dbReference>
<dbReference type="VEuPathDB" id="FungiDB:Afu2g16170"/>
<feature type="compositionally biased region" description="Polar residues" evidence="5">
    <location>
        <begin position="32"/>
        <end position="71"/>
    </location>
</feature>
<keyword evidence="2 6" id="KW-0240">DNA-directed RNA polymerase</keyword>
<feature type="region of interest" description="Disordered" evidence="5">
    <location>
        <begin position="1"/>
        <end position="229"/>
    </location>
</feature>
<evidence type="ECO:0000256" key="1">
    <source>
        <dbReference type="ARBA" id="ARBA00004123"/>
    </source>
</evidence>
<dbReference type="OMA" id="LQFPPMT"/>
<feature type="compositionally biased region" description="Pro residues" evidence="5">
    <location>
        <begin position="356"/>
        <end position="367"/>
    </location>
</feature>
<feature type="compositionally biased region" description="Basic and acidic residues" evidence="5">
    <location>
        <begin position="114"/>
        <end position="135"/>
    </location>
</feature>
<dbReference type="AlphaFoldDB" id="Q4WZQ0"/>
<feature type="region of interest" description="Disordered" evidence="5">
    <location>
        <begin position="402"/>
        <end position="448"/>
    </location>
</feature>
<evidence type="ECO:0000256" key="4">
    <source>
        <dbReference type="ARBA" id="ARBA00023242"/>
    </source>
</evidence>
<comment type="subcellular location">
    <subcellularLocation>
        <location evidence="1">Nucleus</location>
    </subcellularLocation>
</comment>
<protein>
    <submittedName>
        <fullName evidence="6">DNA-directed RNA polymerase III RPC4, putative</fullName>
    </submittedName>
</protein>
<comment type="caution">
    <text evidence="6">The sequence shown here is derived from an EMBL/GenBank/DDBJ whole genome shotgun (WGS) entry which is preliminary data.</text>
</comment>
<dbReference type="GO" id="GO:0005666">
    <property type="term" value="C:RNA polymerase III complex"/>
    <property type="evidence" value="ECO:0000318"/>
    <property type="project" value="GO_Central"/>
</dbReference>
<dbReference type="KEGG" id="afm:AFUA_2G16170"/>
<dbReference type="Pfam" id="PF05132">
    <property type="entry name" value="RNA_pol_Rpc4"/>
    <property type="match status" value="1"/>
</dbReference>